<dbReference type="Proteomes" id="UP000317593">
    <property type="component" value="Unassembled WGS sequence"/>
</dbReference>
<dbReference type="OrthoDB" id="871343at2"/>
<evidence type="ECO:0000313" key="1">
    <source>
        <dbReference type="EMBL" id="SMO77322.1"/>
    </source>
</evidence>
<dbReference type="CDD" id="cd24079">
    <property type="entry name" value="ASKHA_NBD_PG1100-like"/>
    <property type="match status" value="1"/>
</dbReference>
<dbReference type="SUPFAM" id="SSF53067">
    <property type="entry name" value="Actin-like ATPase domain"/>
    <property type="match status" value="2"/>
</dbReference>
<gene>
    <name evidence="1" type="ORF">SAMN06265218_112113</name>
</gene>
<dbReference type="InterPro" id="IPR039758">
    <property type="entry name" value="NAGK-like"/>
</dbReference>
<accession>A0A521E0B4</accession>
<sequence>MSILIADSGATKTEWCVKSADESKIYKTEGLNPYYHTVESIQRVVEHDLSSKIGDVEISDIYFYGAGCDSEEKKDLVRTALGNAFPKVNIHLYHDLLGAARACFFDEPGIACILGTGSNSCLYDGEKVIEHIPSLAFILGDEGSAGYFGKKLINKYYRFEVPDDLREDLEKNYNMDLDYINEGLYDGAQKSRFIASYAAFLGEHEDHPWVREILYEGFENFITRIVLKYTNAKDYDVRFIGSVAHAHQDMINEILTQNGMNPGRYISKPMKRLIEYHSVEVH</sequence>
<dbReference type="AlphaFoldDB" id="A0A521E0B4"/>
<name>A0A521E0B4_9BACT</name>
<reference evidence="1 2" key="1">
    <citation type="submission" date="2017-05" db="EMBL/GenBank/DDBJ databases">
        <authorList>
            <person name="Varghese N."/>
            <person name="Submissions S."/>
        </authorList>
    </citation>
    <scope>NUCLEOTIDE SEQUENCE [LARGE SCALE GENOMIC DNA]</scope>
    <source>
        <strain evidence="1 2">DSM 21194</strain>
    </source>
</reference>
<dbReference type="PANTHER" id="PTHR12862">
    <property type="entry name" value="BADF TYPE ATPASE DOMAIN-CONTAINING PROTEIN"/>
    <property type="match status" value="1"/>
</dbReference>
<dbReference type="Gene3D" id="1.10.720.160">
    <property type="match status" value="1"/>
</dbReference>
<dbReference type="RefSeq" id="WP_142715151.1">
    <property type="nucleotide sequence ID" value="NZ_FXTH01000012.1"/>
</dbReference>
<evidence type="ECO:0000313" key="2">
    <source>
        <dbReference type="Proteomes" id="UP000317593"/>
    </source>
</evidence>
<dbReference type="InterPro" id="IPR043129">
    <property type="entry name" value="ATPase_NBD"/>
</dbReference>
<protein>
    <submittedName>
        <fullName evidence="1">BadF-type ATPase</fullName>
    </submittedName>
</protein>
<dbReference type="GO" id="GO:0045127">
    <property type="term" value="F:N-acetylglucosamine kinase activity"/>
    <property type="evidence" value="ECO:0007669"/>
    <property type="project" value="InterPro"/>
</dbReference>
<dbReference type="EMBL" id="FXTH01000012">
    <property type="protein sequence ID" value="SMO77322.1"/>
    <property type="molecule type" value="Genomic_DNA"/>
</dbReference>
<keyword evidence="2" id="KW-1185">Reference proteome</keyword>
<proteinExistence type="predicted"/>
<dbReference type="Gene3D" id="3.30.420.40">
    <property type="match status" value="2"/>
</dbReference>
<dbReference type="PANTHER" id="PTHR12862:SF0">
    <property type="entry name" value="N-ACETYL-D-GLUCOSAMINE KINASE"/>
    <property type="match status" value="1"/>
</dbReference>
<organism evidence="1 2">
    <name type="scientific">Fodinibius sediminis</name>
    <dbReference type="NCBI Taxonomy" id="1214077"/>
    <lineage>
        <taxon>Bacteria</taxon>
        <taxon>Pseudomonadati</taxon>
        <taxon>Balneolota</taxon>
        <taxon>Balneolia</taxon>
        <taxon>Balneolales</taxon>
        <taxon>Balneolaceae</taxon>
        <taxon>Fodinibius</taxon>
    </lineage>
</organism>